<evidence type="ECO:0000259" key="4">
    <source>
        <dbReference type="PROSITE" id="PS01124"/>
    </source>
</evidence>
<evidence type="ECO:0000313" key="5">
    <source>
        <dbReference type="EMBL" id="MFC5405463.1"/>
    </source>
</evidence>
<feature type="domain" description="HTH araC/xylS-type" evidence="4">
    <location>
        <begin position="159"/>
        <end position="257"/>
    </location>
</feature>
<dbReference type="InterPro" id="IPR018062">
    <property type="entry name" value="HTH_AraC-typ_CS"/>
</dbReference>
<dbReference type="InterPro" id="IPR018060">
    <property type="entry name" value="HTH_AraC"/>
</dbReference>
<evidence type="ECO:0000256" key="2">
    <source>
        <dbReference type="ARBA" id="ARBA00023125"/>
    </source>
</evidence>
<proteinExistence type="predicted"/>
<accession>A0ABW0HWY4</accession>
<gene>
    <name evidence="5" type="ORF">ACFPOF_22195</name>
</gene>
<dbReference type="RefSeq" id="WP_378136716.1">
    <property type="nucleotide sequence ID" value="NZ_JBHSMI010000029.1"/>
</dbReference>
<sequence>METEFLNRSFISTRDCDWQDVGFHNHMTLEISILLEGRGLVEWPDGKQYLEAGQLAIVPEWVDHRYEGFGYNRYAVIHLASIPSDMKKLLSHFACDNKPAIFFLSRLDKERFERLYREWLRIQISHVKEQRLTSIAWTEVILLFLLEHSRKNQQTLTITSAADYIRENLQQRVQISSIAALAGLSEAGFRRLFEQIYHMSPKHYQQQCRMTEAKWLLSSADKDLKDIAERIGFTRLHSFSQWFKQTEGISPSEWRKQQRLGWFPADTADS</sequence>
<dbReference type="InterPro" id="IPR014710">
    <property type="entry name" value="RmlC-like_jellyroll"/>
</dbReference>
<dbReference type="InterPro" id="IPR009057">
    <property type="entry name" value="Homeodomain-like_sf"/>
</dbReference>
<name>A0ABW0HWY4_9BACL</name>
<dbReference type="Gene3D" id="1.10.10.60">
    <property type="entry name" value="Homeodomain-like"/>
    <property type="match status" value="2"/>
</dbReference>
<comment type="caution">
    <text evidence="5">The sequence shown here is derived from an EMBL/GenBank/DDBJ whole genome shotgun (WGS) entry which is preliminary data.</text>
</comment>
<dbReference type="SUPFAM" id="SSF46689">
    <property type="entry name" value="Homeodomain-like"/>
    <property type="match status" value="2"/>
</dbReference>
<dbReference type="InterPro" id="IPR037923">
    <property type="entry name" value="HTH-like"/>
</dbReference>
<dbReference type="Gene3D" id="2.60.120.10">
    <property type="entry name" value="Jelly Rolls"/>
    <property type="match status" value="1"/>
</dbReference>
<dbReference type="EMBL" id="JBHSMI010000029">
    <property type="protein sequence ID" value="MFC5405463.1"/>
    <property type="molecule type" value="Genomic_DNA"/>
</dbReference>
<dbReference type="PROSITE" id="PS00041">
    <property type="entry name" value="HTH_ARAC_FAMILY_1"/>
    <property type="match status" value="1"/>
</dbReference>
<dbReference type="PROSITE" id="PS01124">
    <property type="entry name" value="HTH_ARAC_FAMILY_2"/>
    <property type="match status" value="1"/>
</dbReference>
<evidence type="ECO:0000256" key="1">
    <source>
        <dbReference type="ARBA" id="ARBA00023015"/>
    </source>
</evidence>
<dbReference type="SUPFAM" id="SSF51215">
    <property type="entry name" value="Regulatory protein AraC"/>
    <property type="match status" value="1"/>
</dbReference>
<evidence type="ECO:0000256" key="3">
    <source>
        <dbReference type="ARBA" id="ARBA00023163"/>
    </source>
</evidence>
<dbReference type="CDD" id="cd02208">
    <property type="entry name" value="cupin_RmlC-like"/>
    <property type="match status" value="1"/>
</dbReference>
<protein>
    <submittedName>
        <fullName evidence="5">Helix-turn-helix domain-containing protein</fullName>
    </submittedName>
</protein>
<organism evidence="5 6">
    <name type="scientific">Cohnella soli</name>
    <dbReference type="NCBI Taxonomy" id="425005"/>
    <lineage>
        <taxon>Bacteria</taxon>
        <taxon>Bacillati</taxon>
        <taxon>Bacillota</taxon>
        <taxon>Bacilli</taxon>
        <taxon>Bacillales</taxon>
        <taxon>Paenibacillaceae</taxon>
        <taxon>Cohnella</taxon>
    </lineage>
</organism>
<reference evidence="6" key="1">
    <citation type="journal article" date="2019" name="Int. J. Syst. Evol. Microbiol.">
        <title>The Global Catalogue of Microorganisms (GCM) 10K type strain sequencing project: providing services to taxonomists for standard genome sequencing and annotation.</title>
        <authorList>
            <consortium name="The Broad Institute Genomics Platform"/>
            <consortium name="The Broad Institute Genome Sequencing Center for Infectious Disease"/>
            <person name="Wu L."/>
            <person name="Ma J."/>
        </authorList>
    </citation>
    <scope>NUCLEOTIDE SEQUENCE [LARGE SCALE GENOMIC DNA]</scope>
    <source>
        <strain evidence="6">CGMCC 1.18575</strain>
    </source>
</reference>
<keyword evidence="1" id="KW-0805">Transcription regulation</keyword>
<keyword evidence="6" id="KW-1185">Reference proteome</keyword>
<dbReference type="SMART" id="SM00342">
    <property type="entry name" value="HTH_ARAC"/>
    <property type="match status" value="1"/>
</dbReference>
<evidence type="ECO:0000313" key="6">
    <source>
        <dbReference type="Proteomes" id="UP001596113"/>
    </source>
</evidence>
<dbReference type="PANTHER" id="PTHR43280">
    <property type="entry name" value="ARAC-FAMILY TRANSCRIPTIONAL REGULATOR"/>
    <property type="match status" value="1"/>
</dbReference>
<dbReference type="PANTHER" id="PTHR43280:SF2">
    <property type="entry name" value="HTH-TYPE TRANSCRIPTIONAL REGULATOR EXSA"/>
    <property type="match status" value="1"/>
</dbReference>
<dbReference type="Pfam" id="PF12833">
    <property type="entry name" value="HTH_18"/>
    <property type="match status" value="1"/>
</dbReference>
<keyword evidence="3" id="KW-0804">Transcription</keyword>
<dbReference type="Proteomes" id="UP001596113">
    <property type="component" value="Unassembled WGS sequence"/>
</dbReference>
<keyword evidence="2" id="KW-0238">DNA-binding</keyword>